<dbReference type="EMBL" id="JAEVHL010000415">
    <property type="protein sequence ID" value="MBM0279982.1"/>
    <property type="molecule type" value="Genomic_DNA"/>
</dbReference>
<proteinExistence type="predicted"/>
<sequence>RLARDPEARKRREAVLAVPRRLTGVGAAFDAASALIEAAEAEAEASVAEADTAERAALETALGAGAPVAARPARSGGPPGQLKELEKRQKSRATRAQRDALDRALVDLAGFYRDALTMALRAPVAPVHTDTAALAGAGAQKWDAEGALRRLEAVLACRSAIEANVKPRIAVEAMMLALWKG</sequence>
<feature type="compositionally biased region" description="Low complexity" evidence="1">
    <location>
        <begin position="64"/>
        <end position="76"/>
    </location>
</feature>
<accession>A0ABS1YRA9</accession>
<organism evidence="2 3">
    <name type="scientific">Micromonospora tarensis</name>
    <dbReference type="NCBI Taxonomy" id="2806100"/>
    <lineage>
        <taxon>Bacteria</taxon>
        <taxon>Bacillati</taxon>
        <taxon>Actinomycetota</taxon>
        <taxon>Actinomycetes</taxon>
        <taxon>Micromonosporales</taxon>
        <taxon>Micromonosporaceae</taxon>
        <taxon>Micromonospora</taxon>
    </lineage>
</organism>
<dbReference type="GO" id="GO:0003887">
    <property type="term" value="F:DNA-directed DNA polymerase activity"/>
    <property type="evidence" value="ECO:0007669"/>
    <property type="project" value="UniProtKB-EC"/>
</dbReference>
<dbReference type="Proteomes" id="UP000622245">
    <property type="component" value="Unassembled WGS sequence"/>
</dbReference>
<reference evidence="2 3" key="1">
    <citation type="submission" date="2021-01" db="EMBL/GenBank/DDBJ databases">
        <title>Draft genome sequence of Micromonospora sp. strain STR1s_6.</title>
        <authorList>
            <person name="Karlyshev A."/>
            <person name="Jawad R."/>
        </authorList>
    </citation>
    <scope>NUCLEOTIDE SEQUENCE [LARGE SCALE GENOMIC DNA]</scope>
    <source>
        <strain evidence="2 3">STR1S-6</strain>
    </source>
</reference>
<keyword evidence="2" id="KW-0548">Nucleotidyltransferase</keyword>
<name>A0ABS1YRA9_9ACTN</name>
<protein>
    <submittedName>
        <fullName evidence="2">DNA polymerase III subunit delta</fullName>
        <ecNumber evidence="2">2.7.7.7</ecNumber>
    </submittedName>
</protein>
<evidence type="ECO:0000256" key="1">
    <source>
        <dbReference type="SAM" id="MobiDB-lite"/>
    </source>
</evidence>
<evidence type="ECO:0000313" key="2">
    <source>
        <dbReference type="EMBL" id="MBM0279982.1"/>
    </source>
</evidence>
<keyword evidence="3" id="KW-1185">Reference proteome</keyword>
<evidence type="ECO:0000313" key="3">
    <source>
        <dbReference type="Proteomes" id="UP000622245"/>
    </source>
</evidence>
<feature type="region of interest" description="Disordered" evidence="1">
    <location>
        <begin position="64"/>
        <end position="96"/>
    </location>
</feature>
<dbReference type="EC" id="2.7.7.7" evidence="2"/>
<keyword evidence="2" id="KW-0808">Transferase</keyword>
<gene>
    <name evidence="2" type="ORF">JM949_34870</name>
</gene>
<feature type="non-terminal residue" evidence="2">
    <location>
        <position position="1"/>
    </location>
</feature>
<comment type="caution">
    <text evidence="2">The sequence shown here is derived from an EMBL/GenBank/DDBJ whole genome shotgun (WGS) entry which is preliminary data.</text>
</comment>